<dbReference type="Gene3D" id="2.50.20.10">
    <property type="entry name" value="Lipoprotein localisation LolA/LolB/LppX"/>
    <property type="match status" value="1"/>
</dbReference>
<evidence type="ECO:0008006" key="4">
    <source>
        <dbReference type="Google" id="ProtNLM"/>
    </source>
</evidence>
<dbReference type="EMBL" id="CP046566">
    <property type="protein sequence ID" value="QGW27101.1"/>
    <property type="molecule type" value="Genomic_DNA"/>
</dbReference>
<feature type="chain" id="PRO_5026033773" description="Outer membrane lipoprotein carrier protein LolA" evidence="1">
    <location>
        <begin position="23"/>
        <end position="233"/>
    </location>
</feature>
<feature type="signal peptide" evidence="1">
    <location>
        <begin position="1"/>
        <end position="22"/>
    </location>
</feature>
<reference evidence="2 3" key="1">
    <citation type="submission" date="2019-11" db="EMBL/GenBank/DDBJ databases">
        <authorList>
            <person name="Im W.T."/>
        </authorList>
    </citation>
    <scope>NUCLEOTIDE SEQUENCE [LARGE SCALE GENOMIC DNA]</scope>
    <source>
        <strain evidence="2 3">SB-02</strain>
    </source>
</reference>
<sequence>MKFRSVFVFAIAILCLSQAVQAQDATALILKLKAKLEKVNDYSATGRLRTDVAFLKVPVAKVNVYFKKPNRFRISKEKGISILPKGGVSVNMQNVLNDKNFVALDAGTATLQGQTVRVVKVLPADNNSDVVLTTLYIDEANLLIKKSTTTTKENGTYDVELFYGKWTAYALPDKTVFSFNTKDYKLPKGVTLEFDDGEKPDTNKLKNKKGYVELTYDNYVINKGVPDTFFSGK</sequence>
<dbReference type="Proteomes" id="UP000426027">
    <property type="component" value="Chromosome"/>
</dbReference>
<dbReference type="KEGG" id="fls:GLV81_02360"/>
<evidence type="ECO:0000313" key="3">
    <source>
        <dbReference type="Proteomes" id="UP000426027"/>
    </source>
</evidence>
<name>A0A6I6GWU9_9BACT</name>
<protein>
    <recommendedName>
        <fullName evidence="4">Outer membrane lipoprotein carrier protein LolA</fullName>
    </recommendedName>
</protein>
<evidence type="ECO:0000313" key="2">
    <source>
        <dbReference type="EMBL" id="QGW27101.1"/>
    </source>
</evidence>
<organism evidence="2 3">
    <name type="scientific">Phnomibacter ginsenosidimutans</name>
    <dbReference type="NCBI Taxonomy" id="2676868"/>
    <lineage>
        <taxon>Bacteria</taxon>
        <taxon>Pseudomonadati</taxon>
        <taxon>Bacteroidota</taxon>
        <taxon>Chitinophagia</taxon>
        <taxon>Chitinophagales</taxon>
        <taxon>Chitinophagaceae</taxon>
        <taxon>Phnomibacter</taxon>
    </lineage>
</organism>
<accession>A0A6I6GWU9</accession>
<proteinExistence type="predicted"/>
<evidence type="ECO:0000256" key="1">
    <source>
        <dbReference type="SAM" id="SignalP"/>
    </source>
</evidence>
<gene>
    <name evidence="2" type="ORF">GLV81_02360</name>
</gene>
<dbReference type="AlphaFoldDB" id="A0A6I6GWU9"/>
<keyword evidence="1" id="KW-0732">Signal</keyword>
<dbReference type="RefSeq" id="WP_157476519.1">
    <property type="nucleotide sequence ID" value="NZ_CP046566.1"/>
</dbReference>
<keyword evidence="3" id="KW-1185">Reference proteome</keyword>